<proteinExistence type="predicted"/>
<dbReference type="EMBL" id="JMPR01000015">
    <property type="protein sequence ID" value="KFD21501.1"/>
    <property type="molecule type" value="Genomic_DNA"/>
</dbReference>
<dbReference type="eggNOG" id="COG1388">
    <property type="taxonomic scope" value="Bacteria"/>
</dbReference>
<evidence type="ECO:0000313" key="2">
    <source>
        <dbReference type="Proteomes" id="UP000028602"/>
    </source>
</evidence>
<comment type="caution">
    <text evidence="1">The sequence shown here is derived from an EMBL/GenBank/DDBJ whole genome shotgun (WGS) entry which is preliminary data.</text>
</comment>
<dbReference type="RefSeq" id="WP_029991717.1">
    <property type="nucleotide sequence ID" value="NZ_ATMJ01000079.1"/>
</dbReference>
<sequence>MTNQTTPAGNNTTTTRLKLQSTGVTAYCTFGPALYFHPDSESLIAVDACDNDAIEREHGRLEKLLATRIDAQLRIDDLTQQITRLDWHQVAERNRLESRLKQEYQQLDGAIGALRSELQDLTPASQLPQATLLDDNAKKSAIGIMEMIEIRGKGYRGGRYTYVRSDKIRSHWRRYRLNDGEKQPATKSFMKTVSHTGEDGVTRTRQEIDTEKLKSQLAKVKPSMTVREQKLIDDHVDVLTDWARELNDSLKEHAESESGNIVFDGQAQLMRWTYGAGLKGSLNPFEYDIRTGKVKPTATASGKLSAYASLALAEAKSTAKVYWPDYAGTRICYPLDPARIPGGGMGLLGILRFDFELALSGSIGASLGIEAGVSFSGNVVKGLPVKATPTGTPGQWRNVDISKAAEEVKPGAELSLFAGAEVGTNLTGKMVWLNPDQAGKGSDKFTSLAKVAVGVTGQAGLGTSGSMKFSWTDGKVRILIKGGICYGLGAKGSVALDVDGQAIMDEFMPCFTYMLRNADYTRLMSIMLEDDYRYFCAIPLLAGMYSLNRVIDAGDEIIDSLKMGWDNKEARVRLMEKILDNDDYLKYAPPESKGAAIAALIETSFWDEVASPASHRGEACEGGTTFASRKRAILAVLRWVQSKREYENIMQHLSTTIGEKGDWKANEGRVIMFLAKGEQPREYGYDARFIPGAPKVIITPSHYAENLHAIYTHLPDAPAVSPGHSNEFMLPLTPVSPSLLHSCTTYIITQHGR</sequence>
<reference evidence="1 2" key="1">
    <citation type="submission" date="2014-05" db="EMBL/GenBank/DDBJ databases">
        <title>ATOL: Assembling a taxonomically balanced genome-scale reconstruction of the evolutionary history of the Enterobacteriaceae.</title>
        <authorList>
            <person name="Plunkett G.III."/>
            <person name="Neeno-Eckwall E.C."/>
            <person name="Glasner J.D."/>
            <person name="Perna N.T."/>
        </authorList>
    </citation>
    <scope>NUCLEOTIDE SEQUENCE [LARGE SCALE GENOMIC DNA]</scope>
    <source>
        <strain evidence="1 2">ATCC 33301</strain>
    </source>
</reference>
<dbReference type="Proteomes" id="UP000028602">
    <property type="component" value="Unassembled WGS sequence"/>
</dbReference>
<gene>
    <name evidence="1" type="ORF">GTPT_0807</name>
</gene>
<dbReference type="AlphaFoldDB" id="A0A085JM05"/>
<organism evidence="1 2">
    <name type="scientific">Tatumella ptyseos ATCC 33301</name>
    <dbReference type="NCBI Taxonomy" id="1005995"/>
    <lineage>
        <taxon>Bacteria</taxon>
        <taxon>Pseudomonadati</taxon>
        <taxon>Pseudomonadota</taxon>
        <taxon>Gammaproteobacteria</taxon>
        <taxon>Enterobacterales</taxon>
        <taxon>Erwiniaceae</taxon>
        <taxon>Tatumella</taxon>
    </lineage>
</organism>
<protein>
    <submittedName>
        <fullName evidence="1">Uncharacterized protein</fullName>
    </submittedName>
</protein>
<keyword evidence="2" id="KW-1185">Reference proteome</keyword>
<dbReference type="OrthoDB" id="7796826at2"/>
<evidence type="ECO:0000313" key="1">
    <source>
        <dbReference type="EMBL" id="KFD21501.1"/>
    </source>
</evidence>
<name>A0A085JM05_9GAMM</name>
<accession>A0A085JM05</accession>